<dbReference type="OrthoDB" id="5985073at2759"/>
<accession>A0A815MT68</accession>
<evidence type="ECO:0000256" key="2">
    <source>
        <dbReference type="ARBA" id="ARBA00023157"/>
    </source>
</evidence>
<proteinExistence type="predicted"/>
<dbReference type="Gene3D" id="1.10.530.10">
    <property type="match status" value="1"/>
</dbReference>
<evidence type="ECO:0000313" key="5">
    <source>
        <dbReference type="EMBL" id="CAF1424873.1"/>
    </source>
</evidence>
<name>A0A815MT68_ADIRI</name>
<keyword evidence="2" id="KW-1015">Disulfide bond</keyword>
<feature type="transmembrane region" description="Helical" evidence="3">
    <location>
        <begin position="48"/>
        <end position="66"/>
    </location>
</feature>
<keyword evidence="1" id="KW-0611">Plant defense</keyword>
<dbReference type="AlphaFoldDB" id="A0A815MT68"/>
<feature type="domain" description="Glycoside hydrolase family 19 catalytic" evidence="4">
    <location>
        <begin position="119"/>
        <end position="180"/>
    </location>
</feature>
<dbReference type="CDD" id="cd00325">
    <property type="entry name" value="chitinase_GH19"/>
    <property type="match status" value="1"/>
</dbReference>
<keyword evidence="3" id="KW-0812">Transmembrane</keyword>
<evidence type="ECO:0000256" key="1">
    <source>
        <dbReference type="ARBA" id="ARBA00022821"/>
    </source>
</evidence>
<dbReference type="GO" id="GO:0004568">
    <property type="term" value="F:chitinase activity"/>
    <property type="evidence" value="ECO:0007669"/>
    <property type="project" value="InterPro"/>
</dbReference>
<dbReference type="GO" id="GO:0006032">
    <property type="term" value="P:chitin catabolic process"/>
    <property type="evidence" value="ECO:0007669"/>
    <property type="project" value="InterPro"/>
</dbReference>
<evidence type="ECO:0000313" key="6">
    <source>
        <dbReference type="Proteomes" id="UP000663852"/>
    </source>
</evidence>
<dbReference type="InterPro" id="IPR000726">
    <property type="entry name" value="Glyco_hydro_19_cat"/>
</dbReference>
<comment type="caution">
    <text evidence="5">The sequence shown here is derived from an EMBL/GenBank/DDBJ whole genome shotgun (WGS) entry which is preliminary data.</text>
</comment>
<dbReference type="SUPFAM" id="SSF53955">
    <property type="entry name" value="Lysozyme-like"/>
    <property type="match status" value="1"/>
</dbReference>
<dbReference type="GO" id="GO:0016998">
    <property type="term" value="P:cell wall macromolecule catabolic process"/>
    <property type="evidence" value="ECO:0007669"/>
    <property type="project" value="InterPro"/>
</dbReference>
<protein>
    <recommendedName>
        <fullName evidence="4">Glycoside hydrolase family 19 catalytic domain-containing protein</fullName>
    </recommendedName>
</protein>
<sequence>MSVEASPKVSTSLNWKTKILNGLKTLNLFETEENSAETIYYQRLSTRLYISLVSLFMIILIIYGIFSSRTINVTVSQPLENEFKQLYTLYPDTLQCPCSRVAMQYGEIAFSEVTFHAGKPNKLYYGRGWFQLSWPCNYHAAGRSLGVDLLSDPDLIEKQQDLAVKTAIWFYKTNKMDVPAKQGDFAATTRIINGKLECSGGSGAAKQKKRVESYKRIRKCFGLGEPKKNPMC</sequence>
<evidence type="ECO:0000256" key="3">
    <source>
        <dbReference type="SAM" id="Phobius"/>
    </source>
</evidence>
<keyword evidence="3" id="KW-1133">Transmembrane helix</keyword>
<dbReference type="PANTHER" id="PTHR22595">
    <property type="entry name" value="CHITINASE-RELATED"/>
    <property type="match status" value="1"/>
</dbReference>
<dbReference type="EMBL" id="CAJNOJ010000379">
    <property type="protein sequence ID" value="CAF1424873.1"/>
    <property type="molecule type" value="Genomic_DNA"/>
</dbReference>
<dbReference type="Pfam" id="PF00182">
    <property type="entry name" value="Glyco_hydro_19"/>
    <property type="match status" value="1"/>
</dbReference>
<dbReference type="Proteomes" id="UP000663852">
    <property type="component" value="Unassembled WGS sequence"/>
</dbReference>
<reference evidence="5" key="1">
    <citation type="submission" date="2021-02" db="EMBL/GenBank/DDBJ databases">
        <authorList>
            <person name="Nowell W R."/>
        </authorList>
    </citation>
    <scope>NUCLEOTIDE SEQUENCE</scope>
</reference>
<dbReference type="PANTHER" id="PTHR22595:SF79">
    <property type="entry name" value="CHITINASE 12"/>
    <property type="match status" value="1"/>
</dbReference>
<organism evidence="5 6">
    <name type="scientific">Adineta ricciae</name>
    <name type="common">Rotifer</name>
    <dbReference type="NCBI Taxonomy" id="249248"/>
    <lineage>
        <taxon>Eukaryota</taxon>
        <taxon>Metazoa</taxon>
        <taxon>Spiralia</taxon>
        <taxon>Gnathifera</taxon>
        <taxon>Rotifera</taxon>
        <taxon>Eurotatoria</taxon>
        <taxon>Bdelloidea</taxon>
        <taxon>Adinetida</taxon>
        <taxon>Adinetidae</taxon>
        <taxon>Adineta</taxon>
    </lineage>
</organism>
<evidence type="ECO:0000259" key="4">
    <source>
        <dbReference type="Pfam" id="PF00182"/>
    </source>
</evidence>
<gene>
    <name evidence="5" type="ORF">EDS130_LOCUS37781</name>
</gene>
<dbReference type="InterPro" id="IPR023346">
    <property type="entry name" value="Lysozyme-like_dom_sf"/>
</dbReference>
<keyword evidence="3" id="KW-0472">Membrane</keyword>
<dbReference type="GO" id="GO:0006952">
    <property type="term" value="P:defense response"/>
    <property type="evidence" value="ECO:0007669"/>
    <property type="project" value="UniProtKB-KW"/>
</dbReference>